<gene>
    <name evidence="1" type="primary">Acey_s0578.g233</name>
    <name evidence="1" type="ORF">Y032_0578g233</name>
</gene>
<keyword evidence="2" id="KW-1185">Reference proteome</keyword>
<name>A0A016WNM4_9BILA</name>
<organism evidence="1 2">
    <name type="scientific">Ancylostoma ceylanicum</name>
    <dbReference type="NCBI Taxonomy" id="53326"/>
    <lineage>
        <taxon>Eukaryota</taxon>
        <taxon>Metazoa</taxon>
        <taxon>Ecdysozoa</taxon>
        <taxon>Nematoda</taxon>
        <taxon>Chromadorea</taxon>
        <taxon>Rhabditida</taxon>
        <taxon>Rhabditina</taxon>
        <taxon>Rhabditomorpha</taxon>
        <taxon>Strongyloidea</taxon>
        <taxon>Ancylostomatidae</taxon>
        <taxon>Ancylostomatinae</taxon>
        <taxon>Ancylostoma</taxon>
    </lineage>
</organism>
<evidence type="ECO:0000313" key="1">
    <source>
        <dbReference type="EMBL" id="EYC41196.1"/>
    </source>
</evidence>
<dbReference type="AlphaFoldDB" id="A0A016WNM4"/>
<evidence type="ECO:0000313" key="2">
    <source>
        <dbReference type="Proteomes" id="UP000024635"/>
    </source>
</evidence>
<comment type="caution">
    <text evidence="1">The sequence shown here is derived from an EMBL/GenBank/DDBJ whole genome shotgun (WGS) entry which is preliminary data.</text>
</comment>
<accession>A0A016WNM4</accession>
<dbReference type="EMBL" id="JARK01000178">
    <property type="protein sequence ID" value="EYC41196.1"/>
    <property type="molecule type" value="Genomic_DNA"/>
</dbReference>
<reference evidence="2" key="1">
    <citation type="journal article" date="2015" name="Nat. Genet.">
        <title>The genome and transcriptome of the zoonotic hookworm Ancylostoma ceylanicum identify infection-specific gene families.</title>
        <authorList>
            <person name="Schwarz E.M."/>
            <person name="Hu Y."/>
            <person name="Antoshechkin I."/>
            <person name="Miller M.M."/>
            <person name="Sternberg P.W."/>
            <person name="Aroian R.V."/>
        </authorList>
    </citation>
    <scope>NUCLEOTIDE SEQUENCE</scope>
    <source>
        <strain evidence="2">HY135</strain>
    </source>
</reference>
<sequence>MLLVICGYIDDCITIYSENRADKPFQLLKEPSKLTIRGVNGYEYIREMIMLVYTEEYLLRNDFPLFRSA</sequence>
<dbReference type="Proteomes" id="UP000024635">
    <property type="component" value="Unassembled WGS sequence"/>
</dbReference>
<protein>
    <submittedName>
        <fullName evidence="1">Uncharacterized protein</fullName>
    </submittedName>
</protein>
<proteinExistence type="predicted"/>